<dbReference type="PANTHER" id="PTHR35179">
    <property type="entry name" value="PROTEIN CBG02620"/>
    <property type="match status" value="1"/>
</dbReference>
<evidence type="ECO:0000313" key="2">
    <source>
        <dbReference type="Proteomes" id="UP000250140"/>
    </source>
</evidence>
<dbReference type="Proteomes" id="UP000250140">
    <property type="component" value="Unassembled WGS sequence"/>
</dbReference>
<dbReference type="EMBL" id="KV750251">
    <property type="protein sequence ID" value="OCL05604.1"/>
    <property type="molecule type" value="Genomic_DNA"/>
</dbReference>
<organism evidence="1 2">
    <name type="scientific">Glonium stellatum</name>
    <dbReference type="NCBI Taxonomy" id="574774"/>
    <lineage>
        <taxon>Eukaryota</taxon>
        <taxon>Fungi</taxon>
        <taxon>Dikarya</taxon>
        <taxon>Ascomycota</taxon>
        <taxon>Pezizomycotina</taxon>
        <taxon>Dothideomycetes</taxon>
        <taxon>Pleosporomycetidae</taxon>
        <taxon>Gloniales</taxon>
        <taxon>Gloniaceae</taxon>
        <taxon>Glonium</taxon>
    </lineage>
</organism>
<reference evidence="1 2" key="1">
    <citation type="journal article" date="2016" name="Nat. Commun.">
        <title>Ectomycorrhizal ecology is imprinted in the genome of the dominant symbiotic fungus Cenococcum geophilum.</title>
        <authorList>
            <consortium name="DOE Joint Genome Institute"/>
            <person name="Peter M."/>
            <person name="Kohler A."/>
            <person name="Ohm R.A."/>
            <person name="Kuo A."/>
            <person name="Krutzmann J."/>
            <person name="Morin E."/>
            <person name="Arend M."/>
            <person name="Barry K.W."/>
            <person name="Binder M."/>
            <person name="Choi C."/>
            <person name="Clum A."/>
            <person name="Copeland A."/>
            <person name="Grisel N."/>
            <person name="Haridas S."/>
            <person name="Kipfer T."/>
            <person name="LaButti K."/>
            <person name="Lindquist E."/>
            <person name="Lipzen A."/>
            <person name="Maire R."/>
            <person name="Meier B."/>
            <person name="Mihaltcheva S."/>
            <person name="Molinier V."/>
            <person name="Murat C."/>
            <person name="Poggeler S."/>
            <person name="Quandt C.A."/>
            <person name="Sperisen C."/>
            <person name="Tritt A."/>
            <person name="Tisserant E."/>
            <person name="Crous P.W."/>
            <person name="Henrissat B."/>
            <person name="Nehls U."/>
            <person name="Egli S."/>
            <person name="Spatafora J.W."/>
            <person name="Grigoriev I.V."/>
            <person name="Martin F.M."/>
        </authorList>
    </citation>
    <scope>NUCLEOTIDE SEQUENCE [LARGE SCALE GENOMIC DNA]</scope>
    <source>
        <strain evidence="1 2">CBS 207.34</strain>
    </source>
</reference>
<dbReference type="PANTHER" id="PTHR35179:SF1">
    <property type="entry name" value="INTEGRAL MEMBRANE PROTEIN"/>
    <property type="match status" value="1"/>
</dbReference>
<proteinExistence type="predicted"/>
<accession>A0A8E2EVG6</accession>
<gene>
    <name evidence="1" type="ORF">AOQ84DRAFT_413184</name>
</gene>
<protein>
    <submittedName>
        <fullName evidence="1">Geranylgeranyl pyrophosphate synthetase</fullName>
    </submittedName>
</protein>
<name>A0A8E2EVG6_9PEZI</name>
<evidence type="ECO:0000313" key="1">
    <source>
        <dbReference type="EMBL" id="OCL05604.1"/>
    </source>
</evidence>
<keyword evidence="2" id="KW-1185">Reference proteome</keyword>
<dbReference type="AlphaFoldDB" id="A0A8E2EVG6"/>
<sequence>MMKGTASLIRTFTSAELEPSSTPVSSKGGFELLCTYNWVSSKIPTVYIPGAPPVWTPVKLPTTLVKDPRINFIDQDALHDPTYPFEPLFEAASLMNPGVRFNDVDLVANRNSLRKLLNFAMGRARESFRMDLHVVKNTLFITRREKSACEFIYGHQTSGFGHSFGRAFTKPPSGLEDSSSHHRAIRYSLGGLNCVVRFEVDACCEEGNPAATDNGSIDVISRRNSDSSLVDSFEKLSVAEAEPKPPKCHYTKIIRRGHVVPSSTMAEIKARGGRIRLSELLPQLWFGRTPNLLVGAHENGTFKRVDRTNAEARFPDWETKNQKELRKLARLIENLRNLTMKTSEKACVVVCNHNVKPLSLKVFTPVAKKAVLPDRLINQFWNESTGA</sequence>
<dbReference type="OrthoDB" id="420564at2759"/>